<dbReference type="InterPro" id="IPR015883">
    <property type="entry name" value="Glyco_hydro_20_cat"/>
</dbReference>
<dbReference type="Gene3D" id="3.20.20.80">
    <property type="entry name" value="Glycosidases"/>
    <property type="match status" value="1"/>
</dbReference>
<gene>
    <name evidence="12" type="ORF">EVOR1521_LOCUS15598</name>
</gene>
<dbReference type="InterPro" id="IPR017853">
    <property type="entry name" value="GH"/>
</dbReference>
<keyword evidence="4 7" id="KW-0378">Hydrolase</keyword>
<dbReference type="GO" id="GO:0004563">
    <property type="term" value="F:beta-N-acetylhexosaminidase activity"/>
    <property type="evidence" value="ECO:0007669"/>
    <property type="project" value="UniProtKB-EC"/>
</dbReference>
<accession>A0AA36IP67</accession>
<keyword evidence="5" id="KW-0325">Glycoprotein</keyword>
<keyword evidence="13" id="KW-1185">Reference proteome</keyword>
<dbReference type="PIRSF" id="PIRSF001093">
    <property type="entry name" value="B-hxosamndse_ab_euk"/>
    <property type="match status" value="1"/>
</dbReference>
<evidence type="ECO:0000256" key="8">
    <source>
        <dbReference type="PIRSR" id="PIRSR001093-1"/>
    </source>
</evidence>
<dbReference type="InterPro" id="IPR025705">
    <property type="entry name" value="Beta_hexosaminidase_sua/sub"/>
</dbReference>
<dbReference type="Gene3D" id="3.30.379.10">
    <property type="entry name" value="Chitobiase/beta-hexosaminidase domain 2-like"/>
    <property type="match status" value="1"/>
</dbReference>
<dbReference type="PANTHER" id="PTHR22600">
    <property type="entry name" value="BETA-HEXOSAMINIDASE"/>
    <property type="match status" value="1"/>
</dbReference>
<dbReference type="GO" id="GO:0030203">
    <property type="term" value="P:glycosaminoglycan metabolic process"/>
    <property type="evidence" value="ECO:0007669"/>
    <property type="project" value="TreeGrafter"/>
</dbReference>
<proteinExistence type="inferred from homology"/>
<dbReference type="Pfam" id="PF14845">
    <property type="entry name" value="Glycohydro_20b2"/>
    <property type="match status" value="1"/>
</dbReference>
<dbReference type="GO" id="GO:0016020">
    <property type="term" value="C:membrane"/>
    <property type="evidence" value="ECO:0007669"/>
    <property type="project" value="TreeGrafter"/>
</dbReference>
<feature type="domain" description="Glycoside hydrolase family 20 catalytic" evidence="10">
    <location>
        <begin position="190"/>
        <end position="493"/>
    </location>
</feature>
<evidence type="ECO:0000259" key="11">
    <source>
        <dbReference type="Pfam" id="PF14845"/>
    </source>
</evidence>
<evidence type="ECO:0000256" key="9">
    <source>
        <dbReference type="SAM" id="SignalP"/>
    </source>
</evidence>
<evidence type="ECO:0000256" key="1">
    <source>
        <dbReference type="ARBA" id="ARBA00001231"/>
    </source>
</evidence>
<evidence type="ECO:0000256" key="5">
    <source>
        <dbReference type="ARBA" id="ARBA00023180"/>
    </source>
</evidence>
<dbReference type="InterPro" id="IPR029019">
    <property type="entry name" value="HEX_eukaryotic_N"/>
</dbReference>
<dbReference type="Pfam" id="PF00728">
    <property type="entry name" value="Glyco_hydro_20"/>
    <property type="match status" value="1"/>
</dbReference>
<evidence type="ECO:0000313" key="12">
    <source>
        <dbReference type="EMBL" id="CAJ1390098.1"/>
    </source>
</evidence>
<dbReference type="FunFam" id="3.20.20.80:FF:000063">
    <property type="entry name" value="Beta-hexosaminidase"/>
    <property type="match status" value="1"/>
</dbReference>
<evidence type="ECO:0000256" key="4">
    <source>
        <dbReference type="ARBA" id="ARBA00022801"/>
    </source>
</evidence>
<comment type="catalytic activity">
    <reaction evidence="1 7">
        <text>Hydrolysis of terminal non-reducing N-acetyl-D-hexosamine residues in N-acetyl-beta-D-hexosaminides.</text>
        <dbReference type="EC" id="3.2.1.52"/>
    </reaction>
</comment>
<dbReference type="PRINTS" id="PR00738">
    <property type="entry name" value="GLHYDRLASE20"/>
</dbReference>
<name>A0AA36IP67_9DINO</name>
<dbReference type="SUPFAM" id="SSF55545">
    <property type="entry name" value="beta-N-acetylhexosaminidase-like domain"/>
    <property type="match status" value="1"/>
</dbReference>
<dbReference type="AlphaFoldDB" id="A0AA36IP67"/>
<evidence type="ECO:0000256" key="3">
    <source>
        <dbReference type="ARBA" id="ARBA00022729"/>
    </source>
</evidence>
<comment type="similarity">
    <text evidence="2 7">Belongs to the glycosyl hydrolase 20 family.</text>
</comment>
<dbReference type="PANTHER" id="PTHR22600:SF21">
    <property type="entry name" value="BETA-HEXOSAMINIDASE A"/>
    <property type="match status" value="1"/>
</dbReference>
<evidence type="ECO:0000256" key="7">
    <source>
        <dbReference type="PIRNR" id="PIRNR001093"/>
    </source>
</evidence>
<keyword evidence="3 9" id="KW-0732">Signal</keyword>
<keyword evidence="6 7" id="KW-0326">Glycosidase</keyword>
<feature type="domain" description="Beta-hexosaminidase eukaryotic type N-terminal" evidence="11">
    <location>
        <begin position="32"/>
        <end position="166"/>
    </location>
</feature>
<evidence type="ECO:0000256" key="2">
    <source>
        <dbReference type="ARBA" id="ARBA00006285"/>
    </source>
</evidence>
<reference evidence="12" key="1">
    <citation type="submission" date="2023-08" db="EMBL/GenBank/DDBJ databases">
        <authorList>
            <person name="Chen Y."/>
            <person name="Shah S."/>
            <person name="Dougan E. K."/>
            <person name="Thang M."/>
            <person name="Chan C."/>
        </authorList>
    </citation>
    <scope>NUCLEOTIDE SEQUENCE</scope>
</reference>
<protein>
    <recommendedName>
        <fullName evidence="7">Beta-hexosaminidase</fullName>
        <ecNumber evidence="7">3.2.1.52</ecNumber>
    </recommendedName>
</protein>
<comment type="caution">
    <text evidence="12">The sequence shown here is derived from an EMBL/GenBank/DDBJ whole genome shotgun (WGS) entry which is preliminary data.</text>
</comment>
<evidence type="ECO:0000259" key="10">
    <source>
        <dbReference type="Pfam" id="PF00728"/>
    </source>
</evidence>
<organism evidence="12 13">
    <name type="scientific">Effrenium voratum</name>
    <dbReference type="NCBI Taxonomy" id="2562239"/>
    <lineage>
        <taxon>Eukaryota</taxon>
        <taxon>Sar</taxon>
        <taxon>Alveolata</taxon>
        <taxon>Dinophyceae</taxon>
        <taxon>Suessiales</taxon>
        <taxon>Symbiodiniaceae</taxon>
        <taxon>Effrenium</taxon>
    </lineage>
</organism>
<dbReference type="InterPro" id="IPR029018">
    <property type="entry name" value="Hex-like_dom2"/>
</dbReference>
<feature type="chain" id="PRO_5041220980" description="Beta-hexosaminidase" evidence="9">
    <location>
        <begin position="19"/>
        <end position="549"/>
    </location>
</feature>
<evidence type="ECO:0000256" key="6">
    <source>
        <dbReference type="ARBA" id="ARBA00023295"/>
    </source>
</evidence>
<dbReference type="EC" id="3.2.1.52" evidence="7"/>
<dbReference type="Proteomes" id="UP001178507">
    <property type="component" value="Unassembled WGS sequence"/>
</dbReference>
<sequence length="549" mass="61675">MVPFGVWLLASLGAAVRPSSIDVSGDHLVQRLWPRPRHVEPLGLGPVAVDHERHQFQAVGCGSSPLAGCHVLSSAFKRYKVLFFPHHADLDSYSLLETGSNSSHLRARRRQLRDVSITKVQVEDLAAELSLGVDESYDLEVSEEGVVISSETTWGALRALESLSQLIDFNFTEESYFVESPCRIQDSPRFPHRGLLIDTARHFLTVPRLKRTITAMSFAKLNVLHWHLTEDESFSMPSRSHPELAEKGAWSATERYTWKDVKDVVDFAYLRGIRVIPEFDMPGHVSSWSKSHPELFDAACLARSRRLAFKPTQETFDFLEGLLREWTSGIFRDGYLHLGSDEVPMECWAHLEVTDERGRSVRGPHRLFSLFVGAIFQRAKKLNRQAIFWDEAFSSASLPEDAVIQVWRDKNLVRQVVNAGHRAVLSWGWYLDHLQEGWKGMYQNDPTSGVPNDQHHLVLGGEACMWGETVDGSDQGNTLWPRLAAVAERLWSRREVTLTAEAARPRLETFRCLLLQRGVEAAPVSGTGRSAPPGPGACTQRAGNWGLLA</sequence>
<dbReference type="SUPFAM" id="SSF51445">
    <property type="entry name" value="(Trans)glycosidases"/>
    <property type="match status" value="1"/>
</dbReference>
<evidence type="ECO:0000313" key="13">
    <source>
        <dbReference type="Proteomes" id="UP001178507"/>
    </source>
</evidence>
<dbReference type="GO" id="GO:0005975">
    <property type="term" value="P:carbohydrate metabolic process"/>
    <property type="evidence" value="ECO:0007669"/>
    <property type="project" value="InterPro"/>
</dbReference>
<feature type="active site" description="Proton donor" evidence="8">
    <location>
        <position position="342"/>
    </location>
</feature>
<dbReference type="EMBL" id="CAUJNA010002001">
    <property type="protein sequence ID" value="CAJ1390098.1"/>
    <property type="molecule type" value="Genomic_DNA"/>
</dbReference>
<feature type="signal peptide" evidence="9">
    <location>
        <begin position="1"/>
        <end position="18"/>
    </location>
</feature>